<feature type="transmembrane region" description="Helical" evidence="2">
    <location>
        <begin position="26"/>
        <end position="44"/>
    </location>
</feature>
<feature type="compositionally biased region" description="Acidic residues" evidence="1">
    <location>
        <begin position="191"/>
        <end position="201"/>
    </location>
</feature>
<evidence type="ECO:0000256" key="2">
    <source>
        <dbReference type="SAM" id="Phobius"/>
    </source>
</evidence>
<feature type="region of interest" description="Disordered" evidence="1">
    <location>
        <begin position="69"/>
        <end position="136"/>
    </location>
</feature>
<sequence>MIVLAGLLILVAGALLVGGLGNGETAMLWGSVGVSALAAVALVLQSVRRARAARADAEDDEPVLVGATTAAGSSSAGSPASTPAAVSPPEPPAPVIPAQPSRPVQAAPVEAAAPEEPPAAAAAASPAEAAPAAEVSPLAEAETLVTPAVGDTTASASPEPVVPAPAVAPEAPPAVAGPSTGSHSHRPPASLDEDGEPVEEDVEVTDLLLVLDLTDEVEVVDEHPRYHLAGCSVTAGEEVFGLPLTEAKQDGFTACGVCRPDRHLADAERRRRAAAKA</sequence>
<organism evidence="3 4">
    <name type="scientific">Klenkia soli</name>
    <dbReference type="NCBI Taxonomy" id="1052260"/>
    <lineage>
        <taxon>Bacteria</taxon>
        <taxon>Bacillati</taxon>
        <taxon>Actinomycetota</taxon>
        <taxon>Actinomycetes</taxon>
        <taxon>Geodermatophilales</taxon>
        <taxon>Geodermatophilaceae</taxon>
        <taxon>Klenkia</taxon>
    </lineage>
</organism>
<feature type="compositionally biased region" description="Pro residues" evidence="1">
    <location>
        <begin position="86"/>
        <end position="97"/>
    </location>
</feature>
<dbReference type="EMBL" id="FNIR01000007">
    <property type="protein sequence ID" value="SDO76039.1"/>
    <property type="molecule type" value="Genomic_DNA"/>
</dbReference>
<feature type="compositionally biased region" description="Low complexity" evidence="1">
    <location>
        <begin position="98"/>
        <end position="136"/>
    </location>
</feature>
<dbReference type="STRING" id="1052260.SAMN05660199_02537"/>
<keyword evidence="4" id="KW-1185">Reference proteome</keyword>
<evidence type="ECO:0000313" key="3">
    <source>
        <dbReference type="EMBL" id="SDO76039.1"/>
    </source>
</evidence>
<reference evidence="4" key="1">
    <citation type="submission" date="2016-10" db="EMBL/GenBank/DDBJ databases">
        <authorList>
            <person name="Varghese N."/>
            <person name="Submissions S."/>
        </authorList>
    </citation>
    <scope>NUCLEOTIDE SEQUENCE [LARGE SCALE GENOMIC DNA]</scope>
    <source>
        <strain evidence="4">DSM 45843</strain>
    </source>
</reference>
<dbReference type="AlphaFoldDB" id="A0A1H0M6F1"/>
<feature type="compositionally biased region" description="Low complexity" evidence="1">
    <location>
        <begin position="154"/>
        <end position="176"/>
    </location>
</feature>
<accession>A0A1H0M6F1</accession>
<name>A0A1H0M6F1_9ACTN</name>
<evidence type="ECO:0000313" key="4">
    <source>
        <dbReference type="Proteomes" id="UP000199088"/>
    </source>
</evidence>
<evidence type="ECO:0000256" key="1">
    <source>
        <dbReference type="SAM" id="MobiDB-lite"/>
    </source>
</evidence>
<keyword evidence="2" id="KW-1133">Transmembrane helix</keyword>
<keyword evidence="2" id="KW-0812">Transmembrane</keyword>
<feature type="compositionally biased region" description="Low complexity" evidence="1">
    <location>
        <begin position="69"/>
        <end position="85"/>
    </location>
</feature>
<dbReference type="Proteomes" id="UP000199088">
    <property type="component" value="Unassembled WGS sequence"/>
</dbReference>
<feature type="region of interest" description="Disordered" evidence="1">
    <location>
        <begin position="150"/>
        <end position="201"/>
    </location>
</feature>
<keyword evidence="2" id="KW-0472">Membrane</keyword>
<gene>
    <name evidence="3" type="ORF">SAMN05660199_02537</name>
</gene>
<proteinExistence type="predicted"/>
<dbReference type="OrthoDB" id="3638805at2"/>
<protein>
    <submittedName>
        <fullName evidence="3">Uncharacterized protein</fullName>
    </submittedName>
</protein>
<dbReference type="RefSeq" id="WP_091245467.1">
    <property type="nucleotide sequence ID" value="NZ_FNIR01000007.1"/>
</dbReference>